<accession>X0WYF2</accession>
<evidence type="ECO:0000256" key="1">
    <source>
        <dbReference type="SAM" id="Phobius"/>
    </source>
</evidence>
<feature type="non-terminal residue" evidence="2">
    <location>
        <position position="109"/>
    </location>
</feature>
<proteinExistence type="predicted"/>
<feature type="transmembrane region" description="Helical" evidence="1">
    <location>
        <begin position="12"/>
        <end position="36"/>
    </location>
</feature>
<feature type="transmembrane region" description="Helical" evidence="1">
    <location>
        <begin position="48"/>
        <end position="70"/>
    </location>
</feature>
<sequence length="109" mass="11922">MAETKKKSILTPFVFMELGLFVLAGFLLIWGNILAIGGIEQADPTATIVILFGFFVSAFYFFIAFIVTWFNLGEKRVGDITLANVGATTLFVGNIFTLGSFLDAMPLTQ</sequence>
<reference evidence="2" key="1">
    <citation type="journal article" date="2014" name="Front. Microbiol.">
        <title>High frequency of phylogenetically diverse reductive dehalogenase-homologous genes in deep subseafloor sedimentary metagenomes.</title>
        <authorList>
            <person name="Kawai M."/>
            <person name="Futagami T."/>
            <person name="Toyoda A."/>
            <person name="Takaki Y."/>
            <person name="Nishi S."/>
            <person name="Hori S."/>
            <person name="Arai W."/>
            <person name="Tsubouchi T."/>
            <person name="Morono Y."/>
            <person name="Uchiyama I."/>
            <person name="Ito T."/>
            <person name="Fujiyama A."/>
            <person name="Inagaki F."/>
            <person name="Takami H."/>
        </authorList>
    </citation>
    <scope>NUCLEOTIDE SEQUENCE</scope>
    <source>
        <strain evidence="2">Expedition CK06-06</strain>
    </source>
</reference>
<keyword evidence="1" id="KW-0812">Transmembrane</keyword>
<keyword evidence="1" id="KW-1133">Transmembrane helix</keyword>
<dbReference type="AlphaFoldDB" id="X0WYF2"/>
<gene>
    <name evidence="2" type="ORF">S01H1_60080</name>
</gene>
<evidence type="ECO:0000313" key="2">
    <source>
        <dbReference type="EMBL" id="GAG17781.1"/>
    </source>
</evidence>
<keyword evidence="1" id="KW-0472">Membrane</keyword>
<comment type="caution">
    <text evidence="2">The sequence shown here is derived from an EMBL/GenBank/DDBJ whole genome shotgun (WGS) entry which is preliminary data.</text>
</comment>
<protein>
    <submittedName>
        <fullName evidence="2">Uncharacterized protein</fullName>
    </submittedName>
</protein>
<dbReference type="EMBL" id="BARS01039338">
    <property type="protein sequence ID" value="GAG17781.1"/>
    <property type="molecule type" value="Genomic_DNA"/>
</dbReference>
<feature type="transmembrane region" description="Helical" evidence="1">
    <location>
        <begin position="82"/>
        <end position="102"/>
    </location>
</feature>
<organism evidence="2">
    <name type="scientific">marine sediment metagenome</name>
    <dbReference type="NCBI Taxonomy" id="412755"/>
    <lineage>
        <taxon>unclassified sequences</taxon>
        <taxon>metagenomes</taxon>
        <taxon>ecological metagenomes</taxon>
    </lineage>
</organism>
<name>X0WYF2_9ZZZZ</name>